<accession>A0A645IT13</accession>
<proteinExistence type="predicted"/>
<gene>
    <name evidence="1" type="ORF">SDC9_199162</name>
</gene>
<name>A0A645IT13_9ZZZZ</name>
<protein>
    <submittedName>
        <fullName evidence="1">Uncharacterized protein</fullName>
    </submittedName>
</protein>
<sequence>MESRIEKAYRQREIENAKVVAASNTNTVDYPSYSDDLAQIADNTGSMADSMDISKEDLKYMRDVAEREAINRYTTAQIAVDFKNTATINSNMDIDGVMNKFTEVLREAVNTSAEEVHYVV</sequence>
<evidence type="ECO:0000313" key="1">
    <source>
        <dbReference type="EMBL" id="MPN51514.1"/>
    </source>
</evidence>
<comment type="caution">
    <text evidence="1">The sequence shown here is derived from an EMBL/GenBank/DDBJ whole genome shotgun (WGS) entry which is preliminary data.</text>
</comment>
<reference evidence="1" key="1">
    <citation type="submission" date="2019-08" db="EMBL/GenBank/DDBJ databases">
        <authorList>
            <person name="Kucharzyk K."/>
            <person name="Murdoch R.W."/>
            <person name="Higgins S."/>
            <person name="Loffler F."/>
        </authorList>
    </citation>
    <scope>NUCLEOTIDE SEQUENCE</scope>
</reference>
<dbReference type="EMBL" id="VSSQ01116708">
    <property type="protein sequence ID" value="MPN51514.1"/>
    <property type="molecule type" value="Genomic_DNA"/>
</dbReference>
<organism evidence="1">
    <name type="scientific">bioreactor metagenome</name>
    <dbReference type="NCBI Taxonomy" id="1076179"/>
    <lineage>
        <taxon>unclassified sequences</taxon>
        <taxon>metagenomes</taxon>
        <taxon>ecological metagenomes</taxon>
    </lineage>
</organism>
<dbReference type="AlphaFoldDB" id="A0A645IT13"/>